<feature type="region of interest" description="Disordered" evidence="1">
    <location>
        <begin position="223"/>
        <end position="270"/>
    </location>
</feature>
<reference evidence="2 3" key="1">
    <citation type="submission" date="2020-03" db="EMBL/GenBank/DDBJ databases">
        <title>Dissostichus mawsoni Genome sequencing and assembly.</title>
        <authorList>
            <person name="Park H."/>
        </authorList>
    </citation>
    <scope>NUCLEOTIDE SEQUENCE [LARGE SCALE GENOMIC DNA]</scope>
    <source>
        <strain evidence="2">DM0001</strain>
        <tissue evidence="2">Muscle</tissue>
    </source>
</reference>
<comment type="caution">
    <text evidence="2">The sequence shown here is derived from an EMBL/GenBank/DDBJ whole genome shotgun (WGS) entry which is preliminary data.</text>
</comment>
<gene>
    <name evidence="2" type="ORF">F7725_006733</name>
</gene>
<dbReference type="Proteomes" id="UP000518266">
    <property type="component" value="Unassembled WGS sequence"/>
</dbReference>
<evidence type="ECO:0000256" key="1">
    <source>
        <dbReference type="SAM" id="MobiDB-lite"/>
    </source>
</evidence>
<evidence type="ECO:0000313" key="3">
    <source>
        <dbReference type="Proteomes" id="UP000518266"/>
    </source>
</evidence>
<organism evidence="2 3">
    <name type="scientific">Dissostichus mawsoni</name>
    <name type="common">Antarctic cod</name>
    <dbReference type="NCBI Taxonomy" id="36200"/>
    <lineage>
        <taxon>Eukaryota</taxon>
        <taxon>Metazoa</taxon>
        <taxon>Chordata</taxon>
        <taxon>Craniata</taxon>
        <taxon>Vertebrata</taxon>
        <taxon>Euteleostomi</taxon>
        <taxon>Actinopterygii</taxon>
        <taxon>Neopterygii</taxon>
        <taxon>Teleostei</taxon>
        <taxon>Neoteleostei</taxon>
        <taxon>Acanthomorphata</taxon>
        <taxon>Eupercaria</taxon>
        <taxon>Perciformes</taxon>
        <taxon>Notothenioidei</taxon>
        <taxon>Nototheniidae</taxon>
        <taxon>Dissostichus</taxon>
    </lineage>
</organism>
<dbReference type="AlphaFoldDB" id="A0A7J5XVD9"/>
<dbReference type="EMBL" id="JAAKFY010000020">
    <property type="protein sequence ID" value="KAF3840871.1"/>
    <property type="molecule type" value="Genomic_DNA"/>
</dbReference>
<dbReference type="OrthoDB" id="10674668at2759"/>
<protein>
    <submittedName>
        <fullName evidence="2">Uncharacterized protein</fullName>
    </submittedName>
</protein>
<sequence length="270" mass="28385">MALSHSPTEAQAERDKGARWSSRGEAGFRISLSRALTRSAKRGRAERSFCQQSSISWCRWVGQSGGGGSRFTSLTVVAGGDIDTSTGRVLAADMRHPVERLHCEGVCGLRQQAPHLHPATQQALLLGPVADAVPAGQAGALRGPAEGASDGVAQVCSAAVVQRLIPLQAERGFISWHAGTGSCRLAHPLTVFPAEELRGPRSRPLLGGVLHTHTLRLLHQGAGDGLWEGGKSTDQGGTLLEEDPDGQQGHAGALSLEGQVETSLRQRAEP</sequence>
<accession>A0A7J5XVD9</accession>
<proteinExistence type="predicted"/>
<name>A0A7J5XVD9_DISMA</name>
<evidence type="ECO:0000313" key="2">
    <source>
        <dbReference type="EMBL" id="KAF3840871.1"/>
    </source>
</evidence>
<feature type="region of interest" description="Disordered" evidence="1">
    <location>
        <begin position="1"/>
        <end position="22"/>
    </location>
</feature>
<keyword evidence="3" id="KW-1185">Reference proteome</keyword>